<dbReference type="EMBL" id="JAQLWV010000019">
    <property type="protein sequence ID" value="MDB7934045.1"/>
    <property type="molecule type" value="Genomic_DNA"/>
</dbReference>
<dbReference type="AlphaFoldDB" id="A0AAW6CM44"/>
<dbReference type="RefSeq" id="WP_195308489.1">
    <property type="nucleotide sequence ID" value="NZ_CAXUMB010000053.1"/>
</dbReference>
<dbReference type="Proteomes" id="UP001211173">
    <property type="component" value="Unassembled WGS sequence"/>
</dbReference>
<accession>A0AAW6CM44</accession>
<organism evidence="1 2">
    <name type="scientific">Flavonifractor plautii</name>
    <name type="common">Fusobacterium plautii</name>
    <dbReference type="NCBI Taxonomy" id="292800"/>
    <lineage>
        <taxon>Bacteria</taxon>
        <taxon>Bacillati</taxon>
        <taxon>Bacillota</taxon>
        <taxon>Clostridia</taxon>
        <taxon>Eubacteriales</taxon>
        <taxon>Oscillospiraceae</taxon>
        <taxon>Flavonifractor</taxon>
    </lineage>
</organism>
<name>A0AAW6CM44_FLAPL</name>
<reference evidence="1" key="1">
    <citation type="submission" date="2023-01" db="EMBL/GenBank/DDBJ databases">
        <title>Human gut microbiome strain richness.</title>
        <authorList>
            <person name="Chen-Liaw A."/>
        </authorList>
    </citation>
    <scope>NUCLEOTIDE SEQUENCE</scope>
    <source>
        <strain evidence="1">1001287st1_F4_1001285I_161205</strain>
    </source>
</reference>
<protein>
    <submittedName>
        <fullName evidence="1">Uncharacterized protein</fullName>
    </submittedName>
</protein>
<proteinExistence type="predicted"/>
<evidence type="ECO:0000313" key="1">
    <source>
        <dbReference type="EMBL" id="MDB7934045.1"/>
    </source>
</evidence>
<gene>
    <name evidence="1" type="ORF">PNE06_13265</name>
</gene>
<comment type="caution">
    <text evidence="1">The sequence shown here is derived from an EMBL/GenBank/DDBJ whole genome shotgun (WGS) entry which is preliminary data.</text>
</comment>
<evidence type="ECO:0000313" key="2">
    <source>
        <dbReference type="Proteomes" id="UP001211173"/>
    </source>
</evidence>
<sequence length="55" mass="6265">MEKILRLNEQDIVQALADHFNVDRAKVNLTVKIRTEGYGPTEHQFPEVSADIKEG</sequence>